<keyword evidence="6" id="KW-0255">Endonuclease</keyword>
<dbReference type="InterPro" id="IPR036397">
    <property type="entry name" value="RNaseH_sf"/>
</dbReference>
<protein>
    <recommendedName>
        <fullName evidence="3">ribonuclease H</fullName>
        <ecNumber evidence="3">3.1.26.4</ecNumber>
    </recommendedName>
</protein>
<dbReference type="InterPro" id="IPR002156">
    <property type="entry name" value="RNaseH_domain"/>
</dbReference>
<dbReference type="EC" id="3.1.26.4" evidence="3"/>
<evidence type="ECO:0000256" key="6">
    <source>
        <dbReference type="ARBA" id="ARBA00022759"/>
    </source>
</evidence>
<dbReference type="SUPFAM" id="SSF53098">
    <property type="entry name" value="Ribonuclease H-like"/>
    <property type="match status" value="1"/>
</dbReference>
<gene>
    <name evidence="9" type="ORF">EVJ58_g437</name>
</gene>
<sequence>MDGRRHIVQMHIGGTTQYLAKVQGMPKHVEDKLDKRIRSFMWADKRQTPVNKETLYAPITKGGKAVLDIRARNHAIEITWVKEYLDFGPDRPLWALVADRILARLVPKTEEKIPPTLRQNVFLQSWKVKISAAPARLRKLLETAKKFGIRKEGLAFERSILRSMPIWYHSEAESRLRRLQHSKASKCLQENHHVMSVGDAETLAGNLDGPGHNPRRNCACTTCKQTRRDITCESPHACFMRAKELLDLLPEKWDPRRPKPEDHEMTHSLTDTDKELLQEDNYTLFNGAVTTRGNLTELFRVFTTGEVNNETYQNAPPPHQRPRFTIATDGSCYNNGQADARAGAGGYAGEERDENFSLRLPAALMQSNQTGELVAVTEAGRNTAVNDPLMIESDSEYSIDEANKRRQLHEDSGYIGVMNAPVIRVMVGVLRQRPLPTIFRWVKGHRGHQLNEGADRLAGEGAMKPEPDEIDMSIDERLKISGAKLKMMTQKLAYQGIREQKMIAYETRRRTEDNMTRAIDNIEVFFEESPTEAHIWKGIRHKDIRREVRYFLWMILHDAYMIGTNWQRPGYSEELQARQECTFCGQLESMEHILSECEAPGQQEVWRLAKTLWKGKNKKWPRPSLGAVISSPIAPFKSDKSKPKSGDARLYRIIMTESAYLIWKLRCERVIGGAENPNQPLATTKEIEGRWIHAINDRLAVDCQMTNSNRYGKKAIRQSLVERTWGGILKNEEELPPHWARGRTEVLVGIERSDRGRGRTGEG</sequence>
<keyword evidence="4" id="KW-0540">Nuclease</keyword>
<dbReference type="GO" id="GO:0043137">
    <property type="term" value="P:DNA replication, removal of RNA primer"/>
    <property type="evidence" value="ECO:0007669"/>
    <property type="project" value="TreeGrafter"/>
</dbReference>
<evidence type="ECO:0000256" key="4">
    <source>
        <dbReference type="ARBA" id="ARBA00022722"/>
    </source>
</evidence>
<dbReference type="InterPro" id="IPR050092">
    <property type="entry name" value="RNase_H"/>
</dbReference>
<dbReference type="STRING" id="34475.A0A4Y9Z5S9"/>
<dbReference type="InterPro" id="IPR012337">
    <property type="entry name" value="RNaseH-like_sf"/>
</dbReference>
<accession>A0A4Y9Z5S9</accession>
<comment type="similarity">
    <text evidence="2">Belongs to the RNase H family.</text>
</comment>
<keyword evidence="5" id="KW-0479">Metal-binding</keyword>
<evidence type="ECO:0000313" key="9">
    <source>
        <dbReference type="EMBL" id="TFY69397.1"/>
    </source>
</evidence>
<evidence type="ECO:0000256" key="5">
    <source>
        <dbReference type="ARBA" id="ARBA00022723"/>
    </source>
</evidence>
<dbReference type="Proteomes" id="UP000298390">
    <property type="component" value="Unassembled WGS sequence"/>
</dbReference>
<dbReference type="Pfam" id="PF13966">
    <property type="entry name" value="zf-RVT"/>
    <property type="match status" value="1"/>
</dbReference>
<evidence type="ECO:0000259" key="8">
    <source>
        <dbReference type="PROSITE" id="PS50879"/>
    </source>
</evidence>
<proteinExistence type="inferred from homology"/>
<dbReference type="Pfam" id="PF00075">
    <property type="entry name" value="RNase_H"/>
    <property type="match status" value="1"/>
</dbReference>
<dbReference type="Gene3D" id="3.30.420.10">
    <property type="entry name" value="Ribonuclease H-like superfamily/Ribonuclease H"/>
    <property type="match status" value="1"/>
</dbReference>
<feature type="domain" description="RNase H type-1" evidence="8">
    <location>
        <begin position="320"/>
        <end position="463"/>
    </location>
</feature>
<dbReference type="PANTHER" id="PTHR10642:SF26">
    <property type="entry name" value="RIBONUCLEASE H1"/>
    <property type="match status" value="1"/>
</dbReference>
<organism evidence="9 10">
    <name type="scientific">Rhodofomes roseus</name>
    <dbReference type="NCBI Taxonomy" id="34475"/>
    <lineage>
        <taxon>Eukaryota</taxon>
        <taxon>Fungi</taxon>
        <taxon>Dikarya</taxon>
        <taxon>Basidiomycota</taxon>
        <taxon>Agaricomycotina</taxon>
        <taxon>Agaricomycetes</taxon>
        <taxon>Polyporales</taxon>
        <taxon>Rhodofomes</taxon>
    </lineage>
</organism>
<reference evidence="9 10" key="1">
    <citation type="submission" date="2019-01" db="EMBL/GenBank/DDBJ databases">
        <title>Genome sequencing of the rare red list fungi Fomitopsis rosea.</title>
        <authorList>
            <person name="Buettner E."/>
            <person name="Kellner H."/>
        </authorList>
    </citation>
    <scope>NUCLEOTIDE SEQUENCE [LARGE SCALE GENOMIC DNA]</scope>
    <source>
        <strain evidence="9 10">DSM 105464</strain>
    </source>
</reference>
<name>A0A4Y9Z5S9_9APHY</name>
<keyword evidence="7" id="KW-0378">Hydrolase</keyword>
<dbReference type="PANTHER" id="PTHR10642">
    <property type="entry name" value="RIBONUCLEASE H1"/>
    <property type="match status" value="1"/>
</dbReference>
<evidence type="ECO:0000256" key="3">
    <source>
        <dbReference type="ARBA" id="ARBA00012180"/>
    </source>
</evidence>
<comment type="caution">
    <text evidence="9">The sequence shown here is derived from an EMBL/GenBank/DDBJ whole genome shotgun (WGS) entry which is preliminary data.</text>
</comment>
<evidence type="ECO:0000256" key="1">
    <source>
        <dbReference type="ARBA" id="ARBA00000077"/>
    </source>
</evidence>
<evidence type="ECO:0000256" key="7">
    <source>
        <dbReference type="ARBA" id="ARBA00022801"/>
    </source>
</evidence>
<dbReference type="PROSITE" id="PS50879">
    <property type="entry name" value="RNASE_H_1"/>
    <property type="match status" value="1"/>
</dbReference>
<comment type="catalytic activity">
    <reaction evidence="1">
        <text>Endonucleolytic cleavage to 5'-phosphomonoester.</text>
        <dbReference type="EC" id="3.1.26.4"/>
    </reaction>
</comment>
<dbReference type="EMBL" id="SEKV01000010">
    <property type="protein sequence ID" value="TFY69397.1"/>
    <property type="molecule type" value="Genomic_DNA"/>
</dbReference>
<dbReference type="GO" id="GO:0004523">
    <property type="term" value="F:RNA-DNA hybrid ribonuclease activity"/>
    <property type="evidence" value="ECO:0007669"/>
    <property type="project" value="UniProtKB-EC"/>
</dbReference>
<evidence type="ECO:0000313" key="10">
    <source>
        <dbReference type="Proteomes" id="UP000298390"/>
    </source>
</evidence>
<dbReference type="InterPro" id="IPR026960">
    <property type="entry name" value="RVT-Znf"/>
</dbReference>
<dbReference type="AlphaFoldDB" id="A0A4Y9Z5S9"/>
<evidence type="ECO:0000256" key="2">
    <source>
        <dbReference type="ARBA" id="ARBA00005300"/>
    </source>
</evidence>
<dbReference type="GO" id="GO:0046872">
    <property type="term" value="F:metal ion binding"/>
    <property type="evidence" value="ECO:0007669"/>
    <property type="project" value="UniProtKB-KW"/>
</dbReference>
<dbReference type="GO" id="GO:0003676">
    <property type="term" value="F:nucleic acid binding"/>
    <property type="evidence" value="ECO:0007669"/>
    <property type="project" value="InterPro"/>
</dbReference>